<evidence type="ECO:0000313" key="3">
    <source>
        <dbReference type="Proteomes" id="UP000004095"/>
    </source>
</evidence>
<protein>
    <recommendedName>
        <fullName evidence="1">Right handed beta helix domain-containing protein</fullName>
    </recommendedName>
</protein>
<reference evidence="2 3" key="1">
    <citation type="submission" date="2007-01" db="EMBL/GenBank/DDBJ databases">
        <authorList>
            <person name="Haygood M."/>
            <person name="Podell S."/>
            <person name="Anderson C."/>
            <person name="Hopkinson B."/>
            <person name="Roe K."/>
            <person name="Barbeau K."/>
            <person name="Gaasterland T."/>
            <person name="Ferriera S."/>
            <person name="Johnson J."/>
            <person name="Kravitz S."/>
            <person name="Beeson K."/>
            <person name="Sutton G."/>
            <person name="Rogers Y.-H."/>
            <person name="Friedman R."/>
            <person name="Frazier M."/>
            <person name="Venter J.C."/>
        </authorList>
    </citation>
    <scope>NUCLEOTIDE SEQUENCE [LARGE SCALE GENOMIC DNA]</scope>
    <source>
        <strain evidence="2 3">ATCC 23134</strain>
    </source>
</reference>
<dbReference type="Pfam" id="PF13229">
    <property type="entry name" value="Beta_helix"/>
    <property type="match status" value="1"/>
</dbReference>
<dbReference type="EMBL" id="AAWS01000024">
    <property type="protein sequence ID" value="EAY27398.1"/>
    <property type="molecule type" value="Genomic_DNA"/>
</dbReference>
<feature type="domain" description="Right handed beta helix" evidence="1">
    <location>
        <begin position="77"/>
        <end position="211"/>
    </location>
</feature>
<dbReference type="SUPFAM" id="SSF51126">
    <property type="entry name" value="Pectin lyase-like"/>
    <property type="match status" value="1"/>
</dbReference>
<name>A1ZQM6_MICM2</name>
<proteinExistence type="predicted"/>
<organism evidence="2 3">
    <name type="scientific">Microscilla marina ATCC 23134</name>
    <dbReference type="NCBI Taxonomy" id="313606"/>
    <lineage>
        <taxon>Bacteria</taxon>
        <taxon>Pseudomonadati</taxon>
        <taxon>Bacteroidota</taxon>
        <taxon>Cytophagia</taxon>
        <taxon>Cytophagales</taxon>
        <taxon>Microscillaceae</taxon>
        <taxon>Microscilla</taxon>
    </lineage>
</organism>
<gene>
    <name evidence="2" type="ORF">M23134_08350</name>
</gene>
<dbReference type="Proteomes" id="UP000004095">
    <property type="component" value="Unassembled WGS sequence"/>
</dbReference>
<dbReference type="InterPro" id="IPR011050">
    <property type="entry name" value="Pectin_lyase_fold/virulence"/>
</dbReference>
<dbReference type="RefSeq" id="WP_002699801.1">
    <property type="nucleotide sequence ID" value="NZ_AAWS01000024.1"/>
</dbReference>
<evidence type="ECO:0000259" key="1">
    <source>
        <dbReference type="Pfam" id="PF13229"/>
    </source>
</evidence>
<dbReference type="InterPro" id="IPR012334">
    <property type="entry name" value="Pectin_lyas_fold"/>
</dbReference>
<dbReference type="NCBIfam" id="TIGR03805">
    <property type="entry name" value="beta_helix_1"/>
    <property type="match status" value="1"/>
</dbReference>
<dbReference type="SMART" id="SM00710">
    <property type="entry name" value="PbH1"/>
    <property type="match status" value="5"/>
</dbReference>
<dbReference type="Gene3D" id="2.160.20.10">
    <property type="entry name" value="Single-stranded right-handed beta-helix, Pectin lyase-like"/>
    <property type="match status" value="1"/>
</dbReference>
<dbReference type="InterPro" id="IPR039448">
    <property type="entry name" value="Beta_helix"/>
</dbReference>
<dbReference type="eggNOG" id="COG5434">
    <property type="taxonomic scope" value="Bacteria"/>
</dbReference>
<dbReference type="InterPro" id="IPR006626">
    <property type="entry name" value="PbH1"/>
</dbReference>
<evidence type="ECO:0000313" key="2">
    <source>
        <dbReference type="EMBL" id="EAY27398.1"/>
    </source>
</evidence>
<dbReference type="OrthoDB" id="338827at2"/>
<accession>A1ZQM6</accession>
<comment type="caution">
    <text evidence="2">The sequence shown here is derived from an EMBL/GenBank/DDBJ whole genome shotgun (WGS) entry which is preliminary data.</text>
</comment>
<sequence length="398" mass="44486">MKKQAFYLWCLLCIGWCHVAAQKTHDSLYKQLQTRLIMAAQGDTIALPAGIFYFKKSLSLESKNNITIRGAGLGKTILDFRYQVSGAEGIRITQGHHITLENLSVKNTRGDAIKAIAVTGLVFRNLETEWDTSPVGAYGLYPVLCKQVLVEHCQARGACDAGIYVGQSRDIVIRYCEVEENVAGINLENSIRVDVYQNLAYNNTCGILVMDVPTVAIPNGGQVRVFKNNIYRNNYRNFAPKGTMVAGVPSGSGIVVVATSQVEIFANKIANNKTLGTGVFHYDLIGIETTYEKYNPYPGEVAIYNNVYRRSRLSPAFHRKLKDIPFKPNRIPHIVYDGVIDPVKKGQQALCIRDNEVQDKAPLFANIDAIQGFKNIRYNAQSYNCTLPKLEKVWWPIE</sequence>
<dbReference type="InterPro" id="IPR022442">
    <property type="entry name" value="SO_2930-like_dom"/>
</dbReference>
<dbReference type="AlphaFoldDB" id="A1ZQM6"/>
<keyword evidence="3" id="KW-1185">Reference proteome</keyword>